<evidence type="ECO:0000313" key="1">
    <source>
        <dbReference type="EMBL" id="PKS08575.1"/>
    </source>
</evidence>
<evidence type="ECO:0000313" key="2">
    <source>
        <dbReference type="Proteomes" id="UP000233524"/>
    </source>
</evidence>
<organism evidence="1 2">
    <name type="scientific">Lomentospora prolificans</name>
    <dbReference type="NCBI Taxonomy" id="41688"/>
    <lineage>
        <taxon>Eukaryota</taxon>
        <taxon>Fungi</taxon>
        <taxon>Dikarya</taxon>
        <taxon>Ascomycota</taxon>
        <taxon>Pezizomycotina</taxon>
        <taxon>Sordariomycetes</taxon>
        <taxon>Hypocreomycetidae</taxon>
        <taxon>Microascales</taxon>
        <taxon>Microascaceae</taxon>
        <taxon>Lomentospora</taxon>
    </lineage>
</organism>
<dbReference type="Gene3D" id="1.10.150.720">
    <property type="entry name" value="Haloacid dehalogenase-like hydrolase"/>
    <property type="match status" value="1"/>
</dbReference>
<proteinExistence type="predicted"/>
<name>A0A2N3N819_9PEZI</name>
<gene>
    <name evidence="1" type="ORF">jhhlp_004961</name>
</gene>
<dbReference type="AlphaFoldDB" id="A0A2N3N819"/>
<reference evidence="1 2" key="1">
    <citation type="journal article" date="2017" name="G3 (Bethesda)">
        <title>First Draft Genome Sequence of the Pathogenic Fungus Lomentospora prolificans (Formerly Scedosporium prolificans).</title>
        <authorList>
            <person name="Luo R."/>
            <person name="Zimin A."/>
            <person name="Workman R."/>
            <person name="Fan Y."/>
            <person name="Pertea G."/>
            <person name="Grossman N."/>
            <person name="Wear M.P."/>
            <person name="Jia B."/>
            <person name="Miller H."/>
            <person name="Casadevall A."/>
            <person name="Timp W."/>
            <person name="Zhang S.X."/>
            <person name="Salzberg S.L."/>
        </authorList>
    </citation>
    <scope>NUCLEOTIDE SEQUENCE [LARGE SCALE GENOMIC DNA]</scope>
    <source>
        <strain evidence="1 2">JHH-5317</strain>
    </source>
</reference>
<dbReference type="STRING" id="41688.A0A2N3N819"/>
<dbReference type="InParanoid" id="A0A2N3N819"/>
<keyword evidence="2" id="KW-1185">Reference proteome</keyword>
<dbReference type="FunCoup" id="A0A2N3N819">
    <property type="interactions" value="157"/>
</dbReference>
<dbReference type="InterPro" id="IPR036412">
    <property type="entry name" value="HAD-like_sf"/>
</dbReference>
<dbReference type="Gene3D" id="3.40.50.1000">
    <property type="entry name" value="HAD superfamily/HAD-like"/>
    <property type="match status" value="1"/>
</dbReference>
<sequence>MLDFVNASWQRASQRSVTASFVNQCRCCRRMARPNLLLCFDAFGTLFRPKAPVAKQYAEVARQCGLSGFSDDELQSSLRAAIKEQAKLNPNYGKATGLGATKWWINVIHATMEPFIGNKQVLPEDLGPRLLHRFASSEGYEADSDLVSIMRALKQRNGQNRFDKIAIGVITNTDDRVPSVLTSLGLNVSPARYGTDLDAGASISPDNDIDFHCMSYDCGVEKPDKRIFEAAELMLARLLASQGGKTLDDAKVDVQAWRKVQVGDDYAKDAVGATNAGWNAVFLDVGGESPELAKLEDHHSQTLDELFKDSPIVRVQSLQGLKKWLSGES</sequence>
<evidence type="ECO:0008006" key="3">
    <source>
        <dbReference type="Google" id="ProtNLM"/>
    </source>
</evidence>
<dbReference type="SUPFAM" id="SSF56784">
    <property type="entry name" value="HAD-like"/>
    <property type="match status" value="1"/>
</dbReference>
<dbReference type="EMBL" id="NLAX01000095">
    <property type="protein sequence ID" value="PKS08575.1"/>
    <property type="molecule type" value="Genomic_DNA"/>
</dbReference>
<dbReference type="OrthoDB" id="444127at2759"/>
<accession>A0A2N3N819</accession>
<comment type="caution">
    <text evidence="1">The sequence shown here is derived from an EMBL/GenBank/DDBJ whole genome shotgun (WGS) entry which is preliminary data.</text>
</comment>
<dbReference type="PANTHER" id="PTHR46191:SF2">
    <property type="entry name" value="HALOACID DEHALOGENASE-LIKE HYDROLASE DOMAIN-CONTAINING PROTEIN 3"/>
    <property type="match status" value="1"/>
</dbReference>
<dbReference type="Pfam" id="PF00702">
    <property type="entry name" value="Hydrolase"/>
    <property type="match status" value="1"/>
</dbReference>
<dbReference type="Proteomes" id="UP000233524">
    <property type="component" value="Unassembled WGS sequence"/>
</dbReference>
<dbReference type="PANTHER" id="PTHR46191">
    <property type="match status" value="1"/>
</dbReference>
<dbReference type="InterPro" id="IPR044924">
    <property type="entry name" value="HAD-SF_hydro_IA_REG-2-like_cap"/>
</dbReference>
<dbReference type="InterPro" id="IPR023214">
    <property type="entry name" value="HAD_sf"/>
</dbReference>
<dbReference type="GO" id="GO:0005634">
    <property type="term" value="C:nucleus"/>
    <property type="evidence" value="ECO:0007669"/>
    <property type="project" value="TreeGrafter"/>
</dbReference>
<protein>
    <recommendedName>
        <fullName evidence="3">Haloacid dehalogenase</fullName>
    </recommendedName>
</protein>
<dbReference type="InterPro" id="IPR051828">
    <property type="entry name" value="HAD-like_hydrolase_domain"/>
</dbReference>
<dbReference type="VEuPathDB" id="FungiDB:jhhlp_004961"/>